<name>A0A8H7PWG8_MORIS</name>
<comment type="caution">
    <text evidence="2">The sequence shown here is derived from an EMBL/GenBank/DDBJ whole genome shotgun (WGS) entry which is preliminary data.</text>
</comment>
<dbReference type="OrthoDB" id="66369at2759"/>
<feature type="region of interest" description="Disordered" evidence="1">
    <location>
        <begin position="927"/>
        <end position="946"/>
    </location>
</feature>
<gene>
    <name evidence="2" type="ORF">INT43_008732</name>
</gene>
<feature type="compositionally biased region" description="Polar residues" evidence="1">
    <location>
        <begin position="146"/>
        <end position="163"/>
    </location>
</feature>
<dbReference type="InterPro" id="IPR029021">
    <property type="entry name" value="Prot-tyrosine_phosphatase-like"/>
</dbReference>
<dbReference type="SUPFAM" id="SSF52799">
    <property type="entry name" value="(Phosphotyrosine protein) phosphatases II"/>
    <property type="match status" value="3"/>
</dbReference>
<reference evidence="2" key="1">
    <citation type="submission" date="2020-12" db="EMBL/GenBank/DDBJ databases">
        <title>Metabolic potential, ecology and presence of endohyphal bacteria is reflected in genomic diversity of Mucoromycotina.</title>
        <authorList>
            <person name="Muszewska A."/>
            <person name="Okrasinska A."/>
            <person name="Steczkiewicz K."/>
            <person name="Drgas O."/>
            <person name="Orlowska M."/>
            <person name="Perlinska-Lenart U."/>
            <person name="Aleksandrzak-Piekarczyk T."/>
            <person name="Szatraj K."/>
            <person name="Zielenkiewicz U."/>
            <person name="Pilsyk S."/>
            <person name="Malc E."/>
            <person name="Mieczkowski P."/>
            <person name="Kruszewska J.S."/>
            <person name="Biernat P."/>
            <person name="Pawlowska J."/>
        </authorList>
    </citation>
    <scope>NUCLEOTIDE SEQUENCE</scope>
    <source>
        <strain evidence="2">WA0000067209</strain>
    </source>
</reference>
<evidence type="ECO:0000256" key="1">
    <source>
        <dbReference type="SAM" id="MobiDB-lite"/>
    </source>
</evidence>
<dbReference type="CDD" id="cd14496">
    <property type="entry name" value="PTP_paladin"/>
    <property type="match status" value="2"/>
</dbReference>
<dbReference type="Gene3D" id="3.90.190.10">
    <property type="entry name" value="Protein tyrosine phosphatase superfamily"/>
    <property type="match status" value="3"/>
</dbReference>
<dbReference type="InterPro" id="IPR050561">
    <property type="entry name" value="PTP"/>
</dbReference>
<dbReference type="EMBL" id="JAEPQZ010000005">
    <property type="protein sequence ID" value="KAG2181150.1"/>
    <property type="molecule type" value="Genomic_DNA"/>
</dbReference>
<organism evidence="2 3">
    <name type="scientific">Mortierella isabellina</name>
    <name type="common">Filamentous fungus</name>
    <name type="synonym">Umbelopsis isabellina</name>
    <dbReference type="NCBI Taxonomy" id="91625"/>
    <lineage>
        <taxon>Eukaryota</taxon>
        <taxon>Fungi</taxon>
        <taxon>Fungi incertae sedis</taxon>
        <taxon>Mucoromycota</taxon>
        <taxon>Mucoromycotina</taxon>
        <taxon>Umbelopsidomycetes</taxon>
        <taxon>Umbelopsidales</taxon>
        <taxon>Umbelopsidaceae</taxon>
        <taxon>Umbelopsis</taxon>
    </lineage>
</organism>
<dbReference type="SMART" id="SM01301">
    <property type="entry name" value="PTPlike_phytase"/>
    <property type="match status" value="3"/>
</dbReference>
<proteinExistence type="predicted"/>
<dbReference type="Pfam" id="PF14566">
    <property type="entry name" value="PTPlike_phytase"/>
    <property type="match status" value="3"/>
</dbReference>
<feature type="compositionally biased region" description="Polar residues" evidence="1">
    <location>
        <begin position="94"/>
        <end position="108"/>
    </location>
</feature>
<feature type="region of interest" description="Disordered" evidence="1">
    <location>
        <begin position="89"/>
        <end position="170"/>
    </location>
</feature>
<dbReference type="PANTHER" id="PTHR23339">
    <property type="entry name" value="TYROSINE SPECIFIC PROTEIN PHOSPHATASE AND DUAL SPECIFICITY PROTEIN PHOSPHATASE"/>
    <property type="match status" value="1"/>
</dbReference>
<sequence length="1628" mass="184051">MFAKKLAVTSLVSTAAYATYIRSNASPVQAHSKYMTAKPLAEHIDQWKTFNKGFGMTDVGRSCGGFPRLLHTSFILFVGMANSPPRKDAVTPFLPTTHSPRSMSSQRKGSLPGVNGSVNTSNSRSASMDSPTLQPSRFVPSRVIHSHSQPGQRTLSNDGSPISSPKGHTMVAKPYTTQYDPRNLLKVVTSVVKTRSGSVLARNTILKMDHFPSGKVTQSGFRQTTIITLCAHSNLDFHLQGAPNFRMVDLNVYGVAQPTVIGLSTILALLNCHPKSHVQASCSWFSTREEPLGRTKPIILHEISNKRCAKQFSINKLVYLNGTPYVLREYTKPMQNIRAYYGMNSQRLEKMEERLKADVWTERLCLAGYLRTRFKHRKKVSTLFESQSVGLFQKFQQDNYRLQYFRIPICPDQSPGDNYLDEYVRIIKTLEPTDPLIFNCGMGVVRTTVGMIVAQIIRRTQLIERGIPDPFPIIGWDYSHAMDGDLEGKPPIMAPELVRGLEEEAEKNSQTKSLLRLVYVLEKGLESKMSPHSAIEWALARGQSIDALTQAIRGNYLSIVALASALESGSYSKKLLDEVIDRSDAVINLREDILMNRVRQTAVTSNQQEYEPSNNEYLAKALAGLERYFFLLIFTSYINESKDTRFTQRFSDWVKNRSEIWSMLGKLRRKGPQLYLFRPVDDLTRLGNNRDGATSGSVNTFGQNLGMFGMNNQNENRVAGEVEGYALKARSGSVLTSHTILKVDFWQSQWDLPEEQQSGLFVSSPSIQRDGFIERNRAPSEYDDIVAGASNFRRVPQTSVYGVAQPTIEGLQNVLRKLRKDKGQSEKILWINTREEPIIYINGIPYVLRDRYFTLRNIRAYSGITSNRLEMLEERLKEDVINETLNYEGRILLHGEDQEGNVRAVWEDVHVDDVLTVKDVMEQVANSVSNDSDGDEEGGAENGKSQITLDYHRVPVTAEKPPEWKDFDDMRNLIASADHPDASIVLNCQVGLGRSTTGTVIATLLTAWMYPVKSKLKEEQGQMEKSPRPRLNYQLINSLLRVIKNGLEVKSMVDDAIDRCGEFLNLRDVIEDMHMKAENEKDTASTKRAIKKGITALERYFLLICFQSYLDQTSPEAVDDTETFETWMKRHPELSTILLETRKEDIEVIIPVESSIGDGVALETEVMGVVNSRHGQVLAQQTILKHDAFPGCQKMSLREKVDGAPNYRRVEAKKIKAAVKFSNFSANTSGLQNDMEISDFSGLSPPYICGCAMPTKDAIKQVLKKMDAGPGGKRKVMWTCLREEPVLYVNKRPYVLRIYQDPLKNLETTGIARERVEGMENRMKLDVLDELKIYNGRLLLHDEETTEKGGFIIVPQWETVPVECVETPDDVFKSIIAEGYMVDYLRIPITDEQAPIPDVFDQLVRRMQNANTGVDVLFNCQMGRGRTTTGMVTACLLTMILKNDLVMDMTSSYIVESTSTPSASVADIGELTLYNQDEDEAHSTTKRYHNGEYKLILQLVSALTYGKLAKRLTDHAINQCDHMQNLRKAIYDYKLRLDAVEAGSRKYHQLREVGLNYLVRYFYLIVFANYLLEEMVSHEDGWSSDGDQPEDSETILDDDAKKIITFSKWLKGRREITNIIKLDQVDFE</sequence>
<evidence type="ECO:0000313" key="2">
    <source>
        <dbReference type="EMBL" id="KAG2181150.1"/>
    </source>
</evidence>
<feature type="compositionally biased region" description="Polar residues" evidence="1">
    <location>
        <begin position="116"/>
        <end position="135"/>
    </location>
</feature>
<evidence type="ECO:0000313" key="3">
    <source>
        <dbReference type="Proteomes" id="UP000654370"/>
    </source>
</evidence>
<protein>
    <recommendedName>
        <fullName evidence="4">Paladin</fullName>
    </recommendedName>
</protein>
<keyword evidence="3" id="KW-1185">Reference proteome</keyword>
<accession>A0A8H7PWG8</accession>
<dbReference type="Proteomes" id="UP000654370">
    <property type="component" value="Unassembled WGS sequence"/>
</dbReference>
<evidence type="ECO:0008006" key="4">
    <source>
        <dbReference type="Google" id="ProtNLM"/>
    </source>
</evidence>